<feature type="compositionally biased region" description="Basic and acidic residues" evidence="1">
    <location>
        <begin position="186"/>
        <end position="199"/>
    </location>
</feature>
<feature type="region of interest" description="Disordered" evidence="1">
    <location>
        <begin position="1"/>
        <end position="71"/>
    </location>
</feature>
<comment type="caution">
    <text evidence="2">The sequence shown here is derived from an EMBL/GenBank/DDBJ whole genome shotgun (WGS) entry which is preliminary data.</text>
</comment>
<sequence length="229" mass="25364">MRKARSGEGGERRRGPGVQEGHWRRARHEHQAGRGSGRLRDERRHETGVRGDTGGEHKMNSKQDEEGDTFVKKGDTDQACEEDTGGASHIGELHSSQIQDTETRHIPGGTWLSQSVFAVYCYASRQLLPGLADRVYKTRPNAAPVFLEDACRDGILVPCSDKRSFLSSILTLGMGDLIDLTSETKFTDKEDGVMAKEEESTSDEPETPREDHSLLDIQETDPRNRGSAS</sequence>
<organism evidence="2 3">
    <name type="scientific">Pleurodeles waltl</name>
    <name type="common">Iberian ribbed newt</name>
    <dbReference type="NCBI Taxonomy" id="8319"/>
    <lineage>
        <taxon>Eukaryota</taxon>
        <taxon>Metazoa</taxon>
        <taxon>Chordata</taxon>
        <taxon>Craniata</taxon>
        <taxon>Vertebrata</taxon>
        <taxon>Euteleostomi</taxon>
        <taxon>Amphibia</taxon>
        <taxon>Batrachia</taxon>
        <taxon>Caudata</taxon>
        <taxon>Salamandroidea</taxon>
        <taxon>Salamandridae</taxon>
        <taxon>Pleurodelinae</taxon>
        <taxon>Pleurodeles</taxon>
    </lineage>
</organism>
<dbReference type="AlphaFoldDB" id="A0AAV7NMB3"/>
<feature type="region of interest" description="Disordered" evidence="1">
    <location>
        <begin position="186"/>
        <end position="229"/>
    </location>
</feature>
<name>A0AAV7NMB3_PLEWA</name>
<protein>
    <submittedName>
        <fullName evidence="2">Uncharacterized protein</fullName>
    </submittedName>
</protein>
<evidence type="ECO:0000313" key="3">
    <source>
        <dbReference type="Proteomes" id="UP001066276"/>
    </source>
</evidence>
<evidence type="ECO:0000313" key="2">
    <source>
        <dbReference type="EMBL" id="KAJ1117091.1"/>
    </source>
</evidence>
<feature type="compositionally biased region" description="Basic and acidic residues" evidence="1">
    <location>
        <begin position="206"/>
        <end position="229"/>
    </location>
</feature>
<gene>
    <name evidence="2" type="ORF">NDU88_005291</name>
</gene>
<accession>A0AAV7NMB3</accession>
<feature type="compositionally biased region" description="Basic and acidic residues" evidence="1">
    <location>
        <begin position="38"/>
        <end position="71"/>
    </location>
</feature>
<keyword evidence="3" id="KW-1185">Reference proteome</keyword>
<proteinExistence type="predicted"/>
<dbReference type="EMBL" id="JANPWB010000012">
    <property type="protein sequence ID" value="KAJ1117091.1"/>
    <property type="molecule type" value="Genomic_DNA"/>
</dbReference>
<feature type="compositionally biased region" description="Basic and acidic residues" evidence="1">
    <location>
        <begin position="1"/>
        <end position="14"/>
    </location>
</feature>
<evidence type="ECO:0000256" key="1">
    <source>
        <dbReference type="SAM" id="MobiDB-lite"/>
    </source>
</evidence>
<dbReference type="Proteomes" id="UP001066276">
    <property type="component" value="Chromosome 8"/>
</dbReference>
<reference evidence="2" key="1">
    <citation type="journal article" date="2022" name="bioRxiv">
        <title>Sequencing and chromosome-scale assembly of the giantPleurodeles waltlgenome.</title>
        <authorList>
            <person name="Brown T."/>
            <person name="Elewa A."/>
            <person name="Iarovenko S."/>
            <person name="Subramanian E."/>
            <person name="Araus A.J."/>
            <person name="Petzold A."/>
            <person name="Susuki M."/>
            <person name="Suzuki K.-i.T."/>
            <person name="Hayashi T."/>
            <person name="Toyoda A."/>
            <person name="Oliveira C."/>
            <person name="Osipova E."/>
            <person name="Leigh N.D."/>
            <person name="Simon A."/>
            <person name="Yun M.H."/>
        </authorList>
    </citation>
    <scope>NUCLEOTIDE SEQUENCE</scope>
    <source>
        <strain evidence="2">20211129_DDA</strain>
        <tissue evidence="2">Liver</tissue>
    </source>
</reference>